<evidence type="ECO:0000259" key="2">
    <source>
        <dbReference type="Pfam" id="PF09822"/>
    </source>
</evidence>
<accession>F4KQ44</accession>
<proteinExistence type="predicted"/>
<evidence type="ECO:0000313" key="4">
    <source>
        <dbReference type="EMBL" id="AEE54205.1"/>
    </source>
</evidence>
<dbReference type="KEGG" id="hhy:Halhy_6386"/>
<sequence>MSSNKKRQSLLQMGLFLGIVVFINILANARLGNFALYRTFDLTEEKRFTLTDGTKNLLRELDEVVYIKVLLDGKLPAELKRLRASTIDVLDDFRGLSALVDYDFENPLEGKTEQVNARMEQLSKEGMSPMSFTVVKGAQRDDTPVFPYAIVNYKGRNFSVNLMENQDPTLSSEVVLNNAVSLLEYKLANAIQKLQQVTKPSVLFTQGHGEIIETERADFERSLRKFCNTGTIVLDSVPFINPEISALVVAKPLTAFSEKDKFKIDQYVMNGGKILWLLDMVRMDKDSLFSRPEYIPGDYQLNVEDLLFRYGVRIQPNLVLDLQCSPIWVATGKQGERQQRQPIAFPYHILTVSNADHPVSKSVAPVNMLFASTIDTAVRTKTPVKKSVLLTTTPRTRLQYLPVRLSLDFLRYIDPAKFDKGPQVLAVALEGTFPSMYENRITPEMQSGLAQLGQTYKNVSTPTRQIVVSDGDVAKNKYLKTRDQVIPLGYNEVENFFYANKEFLQNAVEYLLDQNGIIAARGKEVRLRMLDTTRAQGEKSWWQFVNIVFPLLILGVFGSIYGWWRKRRYAGLEKVEKS</sequence>
<dbReference type="InterPro" id="IPR019863">
    <property type="entry name" value="Motility-assoc_ABC-rel_GldG"/>
</dbReference>
<evidence type="ECO:0000259" key="3">
    <source>
        <dbReference type="Pfam" id="PF23357"/>
    </source>
</evidence>
<dbReference type="NCBIfam" id="TIGR03521">
    <property type="entry name" value="GldG"/>
    <property type="match status" value="1"/>
</dbReference>
<dbReference type="Pfam" id="PF09822">
    <property type="entry name" value="ABC_transp_aux"/>
    <property type="match status" value="1"/>
</dbReference>
<gene>
    <name evidence="4" type="ordered locus">Halhy_6386</name>
</gene>
<dbReference type="AlphaFoldDB" id="F4KQ44"/>
<reference evidence="4 5" key="1">
    <citation type="journal article" date="2011" name="Stand. Genomic Sci.">
        <title>Complete genome sequence of Haliscomenobacter hydrossis type strain (O).</title>
        <authorList>
            <consortium name="US DOE Joint Genome Institute (JGI-PGF)"/>
            <person name="Daligault H."/>
            <person name="Lapidus A."/>
            <person name="Zeytun A."/>
            <person name="Nolan M."/>
            <person name="Lucas S."/>
            <person name="Del Rio T.G."/>
            <person name="Tice H."/>
            <person name="Cheng J.F."/>
            <person name="Tapia R."/>
            <person name="Han C."/>
            <person name="Goodwin L."/>
            <person name="Pitluck S."/>
            <person name="Liolios K."/>
            <person name="Pagani I."/>
            <person name="Ivanova N."/>
            <person name="Huntemann M."/>
            <person name="Mavromatis K."/>
            <person name="Mikhailova N."/>
            <person name="Pati A."/>
            <person name="Chen A."/>
            <person name="Palaniappan K."/>
            <person name="Land M."/>
            <person name="Hauser L."/>
            <person name="Brambilla E.M."/>
            <person name="Rohde M."/>
            <person name="Verbarg S."/>
            <person name="Goker M."/>
            <person name="Bristow J."/>
            <person name="Eisen J.A."/>
            <person name="Markowitz V."/>
            <person name="Hugenholtz P."/>
            <person name="Kyrpides N.C."/>
            <person name="Klenk H.P."/>
            <person name="Woyke T."/>
        </authorList>
    </citation>
    <scope>NUCLEOTIDE SEQUENCE [LARGE SCALE GENOMIC DNA]</scope>
    <source>
        <strain evidence="5">ATCC 27775 / DSM 1100 / LMG 10767 / O</strain>
    </source>
</reference>
<feature type="domain" description="ABC-type uncharacterised transport system" evidence="2">
    <location>
        <begin position="199"/>
        <end position="507"/>
    </location>
</feature>
<keyword evidence="1" id="KW-0812">Transmembrane</keyword>
<dbReference type="eggNOG" id="COG3225">
    <property type="taxonomic scope" value="Bacteria"/>
</dbReference>
<dbReference type="InterPro" id="IPR055396">
    <property type="entry name" value="DUF7088"/>
</dbReference>
<dbReference type="Proteomes" id="UP000008461">
    <property type="component" value="Chromosome"/>
</dbReference>
<evidence type="ECO:0000313" key="5">
    <source>
        <dbReference type="Proteomes" id="UP000008461"/>
    </source>
</evidence>
<reference key="2">
    <citation type="submission" date="2011-04" db="EMBL/GenBank/DDBJ databases">
        <title>Complete sequence of chromosome of Haliscomenobacter hydrossis DSM 1100.</title>
        <authorList>
            <consortium name="US DOE Joint Genome Institute (JGI-PGF)"/>
            <person name="Lucas S."/>
            <person name="Han J."/>
            <person name="Lapidus A."/>
            <person name="Bruce D."/>
            <person name="Goodwin L."/>
            <person name="Pitluck S."/>
            <person name="Peters L."/>
            <person name="Kyrpides N."/>
            <person name="Mavromatis K."/>
            <person name="Ivanova N."/>
            <person name="Ovchinnikova G."/>
            <person name="Pagani I."/>
            <person name="Daligault H."/>
            <person name="Detter J.C."/>
            <person name="Han C."/>
            <person name="Land M."/>
            <person name="Hauser L."/>
            <person name="Markowitz V."/>
            <person name="Cheng J.-F."/>
            <person name="Hugenholtz P."/>
            <person name="Woyke T."/>
            <person name="Wu D."/>
            <person name="Verbarg S."/>
            <person name="Frueling A."/>
            <person name="Brambilla E."/>
            <person name="Klenk H.-P."/>
            <person name="Eisen J.A."/>
        </authorList>
    </citation>
    <scope>NUCLEOTIDE SEQUENCE</scope>
    <source>
        <strain>DSM 1100</strain>
    </source>
</reference>
<dbReference type="Pfam" id="PF23357">
    <property type="entry name" value="DUF7088"/>
    <property type="match status" value="1"/>
</dbReference>
<dbReference type="RefSeq" id="WP_013768725.1">
    <property type="nucleotide sequence ID" value="NC_015510.1"/>
</dbReference>
<name>F4KQ44_HALH1</name>
<dbReference type="EMBL" id="CP002691">
    <property type="protein sequence ID" value="AEE54205.1"/>
    <property type="molecule type" value="Genomic_DNA"/>
</dbReference>
<keyword evidence="1" id="KW-1133">Transmembrane helix</keyword>
<dbReference type="HOGENOM" id="CLU_018716_1_0_10"/>
<feature type="domain" description="DUF7088" evidence="3">
    <location>
        <begin position="44"/>
        <end position="151"/>
    </location>
</feature>
<dbReference type="STRING" id="760192.Halhy_6386"/>
<keyword evidence="1" id="KW-0472">Membrane</keyword>
<dbReference type="InterPro" id="IPR019196">
    <property type="entry name" value="ABC_transp_unknown"/>
</dbReference>
<protein>
    <submittedName>
        <fullName evidence="4">Gliding-associated putative ABC transporter substrate-binding component GldG</fullName>
    </submittedName>
</protein>
<evidence type="ECO:0000256" key="1">
    <source>
        <dbReference type="SAM" id="Phobius"/>
    </source>
</evidence>
<keyword evidence="5" id="KW-1185">Reference proteome</keyword>
<organism evidence="4 5">
    <name type="scientific">Haliscomenobacter hydrossis (strain ATCC 27775 / DSM 1100 / LMG 10767 / O)</name>
    <dbReference type="NCBI Taxonomy" id="760192"/>
    <lineage>
        <taxon>Bacteria</taxon>
        <taxon>Pseudomonadati</taxon>
        <taxon>Bacteroidota</taxon>
        <taxon>Saprospiria</taxon>
        <taxon>Saprospirales</taxon>
        <taxon>Haliscomenobacteraceae</taxon>
        <taxon>Haliscomenobacter</taxon>
    </lineage>
</organism>
<feature type="transmembrane region" description="Helical" evidence="1">
    <location>
        <begin position="541"/>
        <end position="564"/>
    </location>
</feature>